<comment type="caution">
    <text evidence="1">The sequence shown here is derived from an EMBL/GenBank/DDBJ whole genome shotgun (WGS) entry which is preliminary data.</text>
</comment>
<dbReference type="PANTHER" id="PTHR33116:SF78">
    <property type="entry name" value="OS12G0587133 PROTEIN"/>
    <property type="match status" value="1"/>
</dbReference>
<name>A0A2P5A4I2_PARAD</name>
<reference evidence="2" key="1">
    <citation type="submission" date="2016-06" db="EMBL/GenBank/DDBJ databases">
        <title>Parallel loss of symbiosis genes in relatives of nitrogen-fixing non-legume Parasponia.</title>
        <authorList>
            <person name="Van Velzen R."/>
            <person name="Holmer R."/>
            <person name="Bu F."/>
            <person name="Rutten L."/>
            <person name="Van Zeijl A."/>
            <person name="Liu W."/>
            <person name="Santuari L."/>
            <person name="Cao Q."/>
            <person name="Sharma T."/>
            <person name="Shen D."/>
            <person name="Roswanjaya Y."/>
            <person name="Wardhani T."/>
            <person name="Kalhor M.S."/>
            <person name="Jansen J."/>
            <person name="Van den Hoogen J."/>
            <person name="Gungor B."/>
            <person name="Hartog M."/>
            <person name="Hontelez J."/>
            <person name="Verver J."/>
            <person name="Yang W.-C."/>
            <person name="Schijlen E."/>
            <person name="Repin R."/>
            <person name="Schilthuizen M."/>
            <person name="Schranz E."/>
            <person name="Heidstra R."/>
            <person name="Miyata K."/>
            <person name="Fedorova E."/>
            <person name="Kohlen W."/>
            <person name="Bisseling T."/>
            <person name="Smit S."/>
            <person name="Geurts R."/>
        </authorList>
    </citation>
    <scope>NUCLEOTIDE SEQUENCE [LARGE SCALE GENOMIC DNA]</scope>
    <source>
        <strain evidence="2">cv. WU1-14</strain>
    </source>
</reference>
<dbReference type="EMBL" id="JXTB01001044">
    <property type="protein sequence ID" value="PON31455.1"/>
    <property type="molecule type" value="Genomic_DNA"/>
</dbReference>
<organism evidence="1 2">
    <name type="scientific">Parasponia andersonii</name>
    <name type="common">Sponia andersonii</name>
    <dbReference type="NCBI Taxonomy" id="3476"/>
    <lineage>
        <taxon>Eukaryota</taxon>
        <taxon>Viridiplantae</taxon>
        <taxon>Streptophyta</taxon>
        <taxon>Embryophyta</taxon>
        <taxon>Tracheophyta</taxon>
        <taxon>Spermatophyta</taxon>
        <taxon>Magnoliopsida</taxon>
        <taxon>eudicotyledons</taxon>
        <taxon>Gunneridae</taxon>
        <taxon>Pentapetalae</taxon>
        <taxon>rosids</taxon>
        <taxon>fabids</taxon>
        <taxon>Rosales</taxon>
        <taxon>Cannabaceae</taxon>
        <taxon>Parasponia</taxon>
    </lineage>
</organism>
<evidence type="ECO:0000313" key="2">
    <source>
        <dbReference type="Proteomes" id="UP000237105"/>
    </source>
</evidence>
<proteinExistence type="predicted"/>
<dbReference type="PANTHER" id="PTHR33116">
    <property type="entry name" value="REVERSE TRANSCRIPTASE ZINC-BINDING DOMAIN-CONTAINING PROTEIN-RELATED-RELATED"/>
    <property type="match status" value="1"/>
</dbReference>
<keyword evidence="2" id="KW-1185">Reference proteome</keyword>
<dbReference type="AlphaFoldDB" id="A0A2P5A4I2"/>
<feature type="non-terminal residue" evidence="1">
    <location>
        <position position="1"/>
    </location>
</feature>
<dbReference type="Proteomes" id="UP000237105">
    <property type="component" value="Unassembled WGS sequence"/>
</dbReference>
<dbReference type="OrthoDB" id="1929473at2759"/>
<evidence type="ECO:0000313" key="1">
    <source>
        <dbReference type="EMBL" id="PON31455.1"/>
    </source>
</evidence>
<dbReference type="STRING" id="3476.A0A2P5A4I2"/>
<accession>A0A2P5A4I2</accession>
<gene>
    <name evidence="1" type="ORF">PanWU01x14_369730</name>
</gene>
<sequence>TLFFLDADQENFKNLLQVLEVFCSISSLCINMAKSTLLGINVDEELVHSLADSSGCKVGNWPIKYLGMPLGGNPRKFDFWELVVAKVSKRIDGWKRAFLSRCGRLTLIQSVLYSIPIYYLSIFKAPCSVTELLENMQDFFWEGDDQMCADHLVAWDVLCHSKMQDGLRIGKVSTRNRALLMKWL</sequence>
<protein>
    <submittedName>
        <fullName evidence="1">Uncharacterized protein</fullName>
    </submittedName>
</protein>